<sequence length="455" mass="50425">MGYNIAMVTDFFYPQPGGVEFHVYHLSQKLIDLGHSVVIVTHSYGNRNGIRTLANGLKVYYVPFFSLYRSSASPTVFSALPILRNIFIREDIEIVHGHGSLSSLCHEAILHGRTMGLKTVFTDHSLFGFASVSAIMGNKILKFTLSDIGHVICVSNTCKENTVLRASIDPLSVSVIPNAVISKDFTPAVEKLSTSTITIVAISRLFPNKGADLLTALVPRVCKAKPNVNFLIAGDGPKYLDLVQMREKHFLQDRVTLMGAIKHEEVRDVMVKGHIFLHPSLTEAFGTVIVEAASCGLYVVTTKVGGIPEVLPNHMISFSEPEADVLTESTLRAVDLISSGTLDLSTFHEDVAKMYSWANIAKRTENVYRSLDSNTINQPLIERLQKYYCCGPVAGKLFILCVVVDIFIFTILEWFYPAENIDKASKWPRNPRLVDSEKSPSSVDETNFFKDMSNS</sequence>
<dbReference type="CDD" id="cd03796">
    <property type="entry name" value="GT4_PIG-A-like"/>
    <property type="match status" value="1"/>
</dbReference>
<dbReference type="Proteomes" id="UP001497600">
    <property type="component" value="Chromosome H"/>
</dbReference>
<comment type="function">
    <text evidence="1">Catalytic subunit in the complex catalyzing the transfer of N-acetylglucosamine from UDP-N-acetylglucosamine to phosphatidylinositol, the first step of GPI biosynthesis.</text>
</comment>
<feature type="domain" description="PIGA GPI anchor biosynthesis" evidence="13">
    <location>
        <begin position="42"/>
        <end position="130"/>
    </location>
</feature>
<dbReference type="InterPro" id="IPR039507">
    <property type="entry name" value="PIG-A/GPI3"/>
</dbReference>
<evidence type="ECO:0000259" key="13">
    <source>
        <dbReference type="Pfam" id="PF08288"/>
    </source>
</evidence>
<name>A0ABP0EJW7_9ASCO</name>
<dbReference type="GO" id="GO:0016757">
    <property type="term" value="F:glycosyltransferase activity"/>
    <property type="evidence" value="ECO:0007669"/>
    <property type="project" value="UniProtKB-KW"/>
</dbReference>
<evidence type="ECO:0000256" key="11">
    <source>
        <dbReference type="SAM" id="MobiDB-lite"/>
    </source>
</evidence>
<evidence type="ECO:0000256" key="9">
    <source>
        <dbReference type="ARBA" id="ARBA00022824"/>
    </source>
</evidence>
<dbReference type="Gene3D" id="3.40.50.2000">
    <property type="entry name" value="Glycogen Phosphorylase B"/>
    <property type="match status" value="2"/>
</dbReference>
<evidence type="ECO:0000256" key="1">
    <source>
        <dbReference type="ARBA" id="ARBA00003265"/>
    </source>
</evidence>
<organism evidence="14 15">
    <name type="scientific">[Candida] anglica</name>
    <dbReference type="NCBI Taxonomy" id="148631"/>
    <lineage>
        <taxon>Eukaryota</taxon>
        <taxon>Fungi</taxon>
        <taxon>Dikarya</taxon>
        <taxon>Ascomycota</taxon>
        <taxon>Saccharomycotina</taxon>
        <taxon>Pichiomycetes</taxon>
        <taxon>Debaryomycetaceae</taxon>
        <taxon>Kurtzmaniella</taxon>
    </lineage>
</organism>
<proteinExistence type="inferred from homology"/>
<evidence type="ECO:0000259" key="12">
    <source>
        <dbReference type="Pfam" id="PF00534"/>
    </source>
</evidence>
<dbReference type="InterPro" id="IPR001296">
    <property type="entry name" value="Glyco_trans_1"/>
</dbReference>
<keyword evidence="15" id="KW-1185">Reference proteome</keyword>
<dbReference type="SUPFAM" id="SSF53756">
    <property type="entry name" value="UDP-Glycosyltransferase/glycogen phosphorylase"/>
    <property type="match status" value="1"/>
</dbReference>
<dbReference type="PANTHER" id="PTHR45871:SF1">
    <property type="entry name" value="PHOSPHATIDYLINOSITOL N-ACETYLGLUCOSAMINYLTRANSFERASE SUBUNIT A"/>
    <property type="match status" value="1"/>
</dbReference>
<dbReference type="Pfam" id="PF08288">
    <property type="entry name" value="PIGA"/>
    <property type="match status" value="1"/>
</dbReference>
<dbReference type="EMBL" id="OZ004260">
    <property type="protein sequence ID" value="CAK7920875.1"/>
    <property type="molecule type" value="Genomic_DNA"/>
</dbReference>
<comment type="pathway">
    <text evidence="3">Glycolipid biosynthesis; glycosylphosphatidylinositol-anchor biosynthesis.</text>
</comment>
<reference evidence="14 15" key="1">
    <citation type="submission" date="2024-01" db="EMBL/GenBank/DDBJ databases">
        <authorList>
            <consortium name="Genoscope - CEA"/>
            <person name="William W."/>
        </authorList>
    </citation>
    <scope>NUCLEOTIDE SEQUENCE [LARGE SCALE GENOMIC DNA]</scope>
    <source>
        <strain evidence="14 15">29B2s-10</strain>
    </source>
</reference>
<feature type="region of interest" description="Disordered" evidence="11">
    <location>
        <begin position="428"/>
        <end position="455"/>
    </location>
</feature>
<evidence type="ECO:0000256" key="3">
    <source>
        <dbReference type="ARBA" id="ARBA00004687"/>
    </source>
</evidence>
<gene>
    <name evidence="14" type="primary">SPT14</name>
    <name evidence="14" type="ORF">CAAN4_H07558</name>
</gene>
<keyword evidence="9" id="KW-0256">Endoplasmic reticulum</keyword>
<dbReference type="EC" id="2.4.1.198" evidence="5"/>
<evidence type="ECO:0000313" key="14">
    <source>
        <dbReference type="EMBL" id="CAK7920875.1"/>
    </source>
</evidence>
<comment type="similarity">
    <text evidence="4">Belongs to the glycosyltransferase group 1 family.</text>
</comment>
<protein>
    <recommendedName>
        <fullName evidence="5">phosphatidylinositol N-acetylglucosaminyltransferase</fullName>
        <ecNumber evidence="5">2.4.1.198</ecNumber>
    </recommendedName>
    <alternativeName>
        <fullName evidence="10">GlcNAc-PI synthesis protein</fullName>
    </alternativeName>
</protein>
<comment type="subcellular location">
    <subcellularLocation>
        <location evidence="2">Endoplasmic reticulum membrane</location>
    </subcellularLocation>
</comment>
<keyword evidence="6" id="KW-0337">GPI-anchor biosynthesis</keyword>
<dbReference type="Pfam" id="PF00534">
    <property type="entry name" value="Glycos_transf_1"/>
    <property type="match status" value="1"/>
</dbReference>
<dbReference type="PANTHER" id="PTHR45871">
    <property type="entry name" value="N-ACETYLGLUCOSAMINYL-PHOSPHATIDYLINOSITOL BIOSYNTHETIC PROTEIN"/>
    <property type="match status" value="1"/>
</dbReference>
<evidence type="ECO:0000256" key="6">
    <source>
        <dbReference type="ARBA" id="ARBA00022502"/>
    </source>
</evidence>
<evidence type="ECO:0000256" key="5">
    <source>
        <dbReference type="ARBA" id="ARBA00012420"/>
    </source>
</evidence>
<feature type="domain" description="Glycosyl transferase family 1" evidence="12">
    <location>
        <begin position="186"/>
        <end position="315"/>
    </location>
</feature>
<evidence type="ECO:0000256" key="2">
    <source>
        <dbReference type="ARBA" id="ARBA00004586"/>
    </source>
</evidence>
<evidence type="ECO:0000256" key="10">
    <source>
        <dbReference type="ARBA" id="ARBA00032160"/>
    </source>
</evidence>
<keyword evidence="7 14" id="KW-0328">Glycosyltransferase</keyword>
<accession>A0ABP0EJW7</accession>
<evidence type="ECO:0000256" key="4">
    <source>
        <dbReference type="ARBA" id="ARBA00006122"/>
    </source>
</evidence>
<evidence type="ECO:0000256" key="8">
    <source>
        <dbReference type="ARBA" id="ARBA00022679"/>
    </source>
</evidence>
<keyword evidence="8" id="KW-0808">Transferase</keyword>
<dbReference type="InterPro" id="IPR013234">
    <property type="entry name" value="PIGA_GPI_anchor_biosynthesis"/>
</dbReference>
<evidence type="ECO:0000313" key="15">
    <source>
        <dbReference type="Proteomes" id="UP001497600"/>
    </source>
</evidence>
<evidence type="ECO:0000256" key="7">
    <source>
        <dbReference type="ARBA" id="ARBA00022676"/>
    </source>
</evidence>